<dbReference type="Proteomes" id="UP000555564">
    <property type="component" value="Unassembled WGS sequence"/>
</dbReference>
<sequence>MRPVGLSLAGVVVLAAAGGGWVLLREPPPPATTAPPAGSAVAVTLGDVVARQQVNGTLTYDGAYTVTGHGGTVTRLPATGTTVRRGATLYESDGRRVPLLYGPRPAWRDLGLGVTDGTDVRQLERNLRALGYTGFTVDRHYDLGTYWAVRRWQRAARLPVTGAVPLGQVVFLPGALRVTGHDIGTGRPATGQVLHGTGAAPVVTLDLDPAVAPSVRRGDRVRVTLPDGAVRPGRVTRVSGVAQPGEQQDGAQAPSTIPATVRLAGKRFRMLDQALVQVDITTERRANVLTVPVVALLARPGGTYAVVTVDGGRRTAVPVEVGLFDEVAGTVEVTGVTEGTMVEVPAG</sequence>
<evidence type="ECO:0000256" key="1">
    <source>
        <dbReference type="ARBA" id="ARBA00004196"/>
    </source>
</evidence>
<keyword evidence="2" id="KW-0175">Coiled coil</keyword>
<dbReference type="SUPFAM" id="SSF47090">
    <property type="entry name" value="PGBD-like"/>
    <property type="match status" value="1"/>
</dbReference>
<dbReference type="InterPro" id="IPR002477">
    <property type="entry name" value="Peptidoglycan-bd-like"/>
</dbReference>
<dbReference type="PANTHER" id="PTHR32347">
    <property type="entry name" value="EFFLUX SYSTEM COMPONENT YKNX-RELATED"/>
    <property type="match status" value="1"/>
</dbReference>
<proteinExistence type="predicted"/>
<organism evidence="4 5">
    <name type="scientific">Sphaerisporangium rubeum</name>
    <dbReference type="NCBI Taxonomy" id="321317"/>
    <lineage>
        <taxon>Bacteria</taxon>
        <taxon>Bacillati</taxon>
        <taxon>Actinomycetota</taxon>
        <taxon>Actinomycetes</taxon>
        <taxon>Streptosporangiales</taxon>
        <taxon>Streptosporangiaceae</taxon>
        <taxon>Sphaerisporangium</taxon>
    </lineage>
</organism>
<protein>
    <submittedName>
        <fullName evidence="4">Peptidoglycan hydrolase-like protein with peptidoglycan-binding domain</fullName>
    </submittedName>
</protein>
<dbReference type="EMBL" id="JACHIU010000001">
    <property type="protein sequence ID" value="MBB6472564.1"/>
    <property type="molecule type" value="Genomic_DNA"/>
</dbReference>
<name>A0A7X0M718_9ACTN</name>
<dbReference type="Gene3D" id="1.10.101.10">
    <property type="entry name" value="PGBD-like superfamily/PGBD"/>
    <property type="match status" value="1"/>
</dbReference>
<dbReference type="InterPro" id="IPR036365">
    <property type="entry name" value="PGBD-like_sf"/>
</dbReference>
<accession>A0A7X0M718</accession>
<dbReference type="RefSeq" id="WP_184979723.1">
    <property type="nucleotide sequence ID" value="NZ_BAAALO010000037.1"/>
</dbReference>
<dbReference type="AlphaFoldDB" id="A0A7X0M718"/>
<comment type="subcellular location">
    <subcellularLocation>
        <location evidence="1">Cell envelope</location>
    </subcellularLocation>
</comment>
<evidence type="ECO:0000313" key="4">
    <source>
        <dbReference type="EMBL" id="MBB6472564.1"/>
    </source>
</evidence>
<dbReference type="GO" id="GO:0030313">
    <property type="term" value="C:cell envelope"/>
    <property type="evidence" value="ECO:0007669"/>
    <property type="project" value="UniProtKB-SubCell"/>
</dbReference>
<evidence type="ECO:0000256" key="2">
    <source>
        <dbReference type="ARBA" id="ARBA00023054"/>
    </source>
</evidence>
<evidence type="ECO:0000259" key="3">
    <source>
        <dbReference type="Pfam" id="PF01471"/>
    </source>
</evidence>
<gene>
    <name evidence="4" type="ORF">BJ992_001995</name>
</gene>
<dbReference type="Gene3D" id="2.40.420.20">
    <property type="match status" value="1"/>
</dbReference>
<evidence type="ECO:0000313" key="5">
    <source>
        <dbReference type="Proteomes" id="UP000555564"/>
    </source>
</evidence>
<dbReference type="InterPro" id="IPR036366">
    <property type="entry name" value="PGBDSf"/>
</dbReference>
<keyword evidence="4" id="KW-0378">Hydrolase</keyword>
<dbReference type="GO" id="GO:0016787">
    <property type="term" value="F:hydrolase activity"/>
    <property type="evidence" value="ECO:0007669"/>
    <property type="project" value="UniProtKB-KW"/>
</dbReference>
<keyword evidence="5" id="KW-1185">Reference proteome</keyword>
<reference evidence="4 5" key="1">
    <citation type="submission" date="2020-08" db="EMBL/GenBank/DDBJ databases">
        <title>Sequencing the genomes of 1000 actinobacteria strains.</title>
        <authorList>
            <person name="Klenk H.-P."/>
        </authorList>
    </citation>
    <scope>NUCLEOTIDE SEQUENCE [LARGE SCALE GENOMIC DNA]</scope>
    <source>
        <strain evidence="4 5">DSM 44936</strain>
    </source>
</reference>
<feature type="domain" description="Peptidoglycan binding-like" evidence="3">
    <location>
        <begin position="117"/>
        <end position="163"/>
    </location>
</feature>
<comment type="caution">
    <text evidence="4">The sequence shown here is derived from an EMBL/GenBank/DDBJ whole genome shotgun (WGS) entry which is preliminary data.</text>
</comment>
<dbReference type="InterPro" id="IPR050465">
    <property type="entry name" value="UPF0194_transport"/>
</dbReference>
<dbReference type="Pfam" id="PF01471">
    <property type="entry name" value="PG_binding_1"/>
    <property type="match status" value="1"/>
</dbReference>